<sequence>MTHVSACPAGSTPCRIKKETAHNRIVCILISLSIILAGVGFFGVVTASEPTIVVSSYEVRPDVIMPGGSALITVHVSNTAKGATITKVGGDQTTGQSVTETRDINVYLSDVSLFGNGLQVESGDYRRVGEVGPGQSVPLTFLVQAPHQSGIYFPELHIATEGGRSLKYPIPVNVNDDSLVQKNPALQITKEIPPSVIPGENAEGVLVLRNDGETAASEIMVNISPASPEISVTSQVVTHISRLGPGEDMSIPLMVTTSRKTPEGISLLSCTLQYSTAAGTILHQTEQVPVKISGKPDLAIAAVTSDPVRISEGMPFSLIVRIENTGTGDANGVRAVIDAPVRGTKEAFVGKIETNNDGPAVFYLQDAPAGDVQIPITIRMEHEGAEYVMDDLISLTIAPRGNPLFIPSVVILCLLGVGIVMYHRRKSVNGR</sequence>
<dbReference type="EMBL" id="CP077107">
    <property type="protein sequence ID" value="QXO94528.1"/>
    <property type="molecule type" value="Genomic_DNA"/>
</dbReference>
<dbReference type="Proteomes" id="UP000694228">
    <property type="component" value="Chromosome"/>
</dbReference>
<evidence type="ECO:0008006" key="4">
    <source>
        <dbReference type="Google" id="ProtNLM"/>
    </source>
</evidence>
<feature type="transmembrane region" description="Helical" evidence="1">
    <location>
        <begin position="404"/>
        <end position="422"/>
    </location>
</feature>
<name>A0A8F5ZHH9_METHU</name>
<evidence type="ECO:0000313" key="2">
    <source>
        <dbReference type="EMBL" id="QXO94528.1"/>
    </source>
</evidence>
<dbReference type="PANTHER" id="PTHR35902:SF6">
    <property type="entry name" value="CONSERVED WITHIN P. AEROPHILUM"/>
    <property type="match status" value="1"/>
</dbReference>
<feature type="transmembrane region" description="Helical" evidence="1">
    <location>
        <begin position="25"/>
        <end position="45"/>
    </location>
</feature>
<dbReference type="AlphaFoldDB" id="A0A8F5ZHH9"/>
<accession>A0A8F5ZHH9</accession>
<proteinExistence type="predicted"/>
<protein>
    <recommendedName>
        <fullName evidence="4">S-layer protein</fullName>
    </recommendedName>
</protein>
<reference evidence="2 3" key="1">
    <citation type="submission" date="2021-06" db="EMBL/GenBank/DDBJ databases">
        <title>Complete genome sequence of the secondary alcohol utilizing methanogen Methanospirillum hungatei strain GP1.</title>
        <authorList>
            <person name="Day L.A."/>
            <person name="Costa K.C."/>
        </authorList>
    </citation>
    <scope>NUCLEOTIDE SEQUENCE [LARGE SCALE GENOMIC DNA]</scope>
    <source>
        <strain evidence="2 3">GP1</strain>
    </source>
</reference>
<evidence type="ECO:0000256" key="1">
    <source>
        <dbReference type="SAM" id="Phobius"/>
    </source>
</evidence>
<keyword evidence="1" id="KW-1133">Transmembrane helix</keyword>
<organism evidence="2 3">
    <name type="scientific">Methanospirillum hungatei</name>
    <dbReference type="NCBI Taxonomy" id="2203"/>
    <lineage>
        <taxon>Archaea</taxon>
        <taxon>Methanobacteriati</taxon>
        <taxon>Methanobacteriota</taxon>
        <taxon>Stenosarchaea group</taxon>
        <taxon>Methanomicrobia</taxon>
        <taxon>Methanomicrobiales</taxon>
        <taxon>Methanospirillaceae</taxon>
        <taxon>Methanospirillum</taxon>
    </lineage>
</organism>
<dbReference type="OrthoDB" id="116073at2157"/>
<evidence type="ECO:0000313" key="3">
    <source>
        <dbReference type="Proteomes" id="UP000694228"/>
    </source>
</evidence>
<dbReference type="PANTHER" id="PTHR35902">
    <property type="entry name" value="S-LAYER DOMAIN-LIKE PROTEIN-RELATED"/>
    <property type="match status" value="1"/>
</dbReference>
<gene>
    <name evidence="2" type="ORF">KSK55_14605</name>
</gene>
<keyword evidence="1" id="KW-0472">Membrane</keyword>
<keyword evidence="1" id="KW-0812">Transmembrane</keyword>